<accession>A0AAD9SWV6</accession>
<dbReference type="InterPro" id="IPR016181">
    <property type="entry name" value="Acyl_CoA_acyltransferase"/>
</dbReference>
<evidence type="ECO:0000313" key="3">
    <source>
        <dbReference type="Proteomes" id="UP001285354"/>
    </source>
</evidence>
<dbReference type="SUPFAM" id="SSF55729">
    <property type="entry name" value="Acyl-CoA N-acyltransferases (Nat)"/>
    <property type="match status" value="1"/>
</dbReference>
<dbReference type="PROSITE" id="PS51186">
    <property type="entry name" value="GNAT"/>
    <property type="match status" value="1"/>
</dbReference>
<dbReference type="PANTHER" id="PTHR42791">
    <property type="entry name" value="GNAT FAMILY ACETYLTRANSFERASE"/>
    <property type="match status" value="1"/>
</dbReference>
<sequence length="262" mass="29791">MAQNNNSHTSTTILEKKRSLSPSDEEVRVLSIAEYEEAATCLAEAFAVDEVARYFIDTPDMVTYSEEFKYNMHCDILRYITAAHCYKGIVTTIGPNYDAVALWMPPGKNTDDLWTILRSGMWRLWYKLSSEGRKRFYDEFLPLLHDTKHDVMGDRDDNSYYLVYLGSKPSARGKGYAKKLIEHMTAIADLEGRATYLESSAANNLPYYVKFGFEHVTDIELKRGSKPVKLHIMVREPLSMAEGSKDVGIKQTVKVTTLSVSE</sequence>
<name>A0AAD9SWV6_9HELO</name>
<protein>
    <recommendedName>
        <fullName evidence="1">N-acetyltransferase domain-containing protein</fullName>
    </recommendedName>
</protein>
<dbReference type="InterPro" id="IPR000182">
    <property type="entry name" value="GNAT_dom"/>
</dbReference>
<feature type="domain" description="N-acetyltransferase" evidence="1">
    <location>
        <begin position="151"/>
        <end position="235"/>
    </location>
</feature>
<dbReference type="Pfam" id="PF13508">
    <property type="entry name" value="Acetyltransf_7"/>
    <property type="match status" value="1"/>
</dbReference>
<dbReference type="AlphaFoldDB" id="A0AAD9SWV6"/>
<dbReference type="CDD" id="cd04301">
    <property type="entry name" value="NAT_SF"/>
    <property type="match status" value="1"/>
</dbReference>
<dbReference type="Gene3D" id="3.40.630.30">
    <property type="match status" value="1"/>
</dbReference>
<dbReference type="EMBL" id="JAUBYV010000010">
    <property type="protein sequence ID" value="KAK2624502.1"/>
    <property type="molecule type" value="Genomic_DNA"/>
</dbReference>
<dbReference type="InterPro" id="IPR052523">
    <property type="entry name" value="Trichothecene_AcTrans"/>
</dbReference>
<keyword evidence="3" id="KW-1185">Reference proteome</keyword>
<dbReference type="GO" id="GO:0016747">
    <property type="term" value="F:acyltransferase activity, transferring groups other than amino-acyl groups"/>
    <property type="evidence" value="ECO:0007669"/>
    <property type="project" value="InterPro"/>
</dbReference>
<reference evidence="2" key="1">
    <citation type="submission" date="2023-06" db="EMBL/GenBank/DDBJ databases">
        <title>Draft genome of Marssonina rosae.</title>
        <authorList>
            <person name="Cheng Q."/>
        </authorList>
    </citation>
    <scope>NUCLEOTIDE SEQUENCE</scope>
    <source>
        <strain evidence="2">R4</strain>
    </source>
</reference>
<comment type="caution">
    <text evidence="2">The sequence shown here is derived from an EMBL/GenBank/DDBJ whole genome shotgun (WGS) entry which is preliminary data.</text>
</comment>
<proteinExistence type="predicted"/>
<evidence type="ECO:0000313" key="2">
    <source>
        <dbReference type="EMBL" id="KAK2624502.1"/>
    </source>
</evidence>
<dbReference type="Proteomes" id="UP001285354">
    <property type="component" value="Unassembled WGS sequence"/>
</dbReference>
<organism evidence="2 3">
    <name type="scientific">Diplocarpon rosae</name>
    <dbReference type="NCBI Taxonomy" id="946125"/>
    <lineage>
        <taxon>Eukaryota</taxon>
        <taxon>Fungi</taxon>
        <taxon>Dikarya</taxon>
        <taxon>Ascomycota</taxon>
        <taxon>Pezizomycotina</taxon>
        <taxon>Leotiomycetes</taxon>
        <taxon>Helotiales</taxon>
        <taxon>Drepanopezizaceae</taxon>
        <taxon>Diplocarpon</taxon>
    </lineage>
</organism>
<gene>
    <name evidence="2" type="ORF">QTJ16_006452</name>
</gene>
<dbReference type="PANTHER" id="PTHR42791:SF1">
    <property type="entry name" value="N-ACETYLTRANSFERASE DOMAIN-CONTAINING PROTEIN"/>
    <property type="match status" value="1"/>
</dbReference>
<evidence type="ECO:0000259" key="1">
    <source>
        <dbReference type="PROSITE" id="PS51186"/>
    </source>
</evidence>